<organism evidence="2 3">
    <name type="scientific">Actinomycetospora flava</name>
    <dbReference type="NCBI Taxonomy" id="3129232"/>
    <lineage>
        <taxon>Bacteria</taxon>
        <taxon>Bacillati</taxon>
        <taxon>Actinomycetota</taxon>
        <taxon>Actinomycetes</taxon>
        <taxon>Pseudonocardiales</taxon>
        <taxon>Pseudonocardiaceae</taxon>
        <taxon>Actinomycetospora</taxon>
    </lineage>
</organism>
<dbReference type="Proteomes" id="UP001369736">
    <property type="component" value="Unassembled WGS sequence"/>
</dbReference>
<evidence type="ECO:0000256" key="1">
    <source>
        <dbReference type="SAM" id="MobiDB-lite"/>
    </source>
</evidence>
<gene>
    <name evidence="2" type="ORF">WCD58_29560</name>
</gene>
<evidence type="ECO:0000313" key="2">
    <source>
        <dbReference type="EMBL" id="MEJ2865341.1"/>
    </source>
</evidence>
<dbReference type="RefSeq" id="WP_337706715.1">
    <property type="nucleotide sequence ID" value="NZ_JBBEGM010000017.1"/>
</dbReference>
<proteinExistence type="predicted"/>
<feature type="region of interest" description="Disordered" evidence="1">
    <location>
        <begin position="251"/>
        <end position="276"/>
    </location>
</feature>
<dbReference type="EMBL" id="JBBEGM010000017">
    <property type="protein sequence ID" value="MEJ2865341.1"/>
    <property type="molecule type" value="Genomic_DNA"/>
</dbReference>
<name>A0ABU8MEC0_9PSEU</name>
<sequence>MSTKPELGELREVDDSELDWLAAQDDVALLGYAPLGWPAETWVLHGMWEDPEAAALGIPRTLEQRWRDEHPGQDGIGILAYESTPFGEPPPAGWRRLRWSELARRLDTPLTGGEFEGYPVPPSFGWFPIDSWPESIQTPPEGSLDLVSAERLLAVLVEHTSGGSGARCFCFYNTLDSPVPMTPVVLAGPLRAVFDAARLNPGGLTPDNIWPADRSWLLWSDYDLWGTRLIGSVDVVAAVDADPELETLDFTYRPPPRRHSTREAPGRVASWKDGHR</sequence>
<protein>
    <submittedName>
        <fullName evidence="2">Uncharacterized protein</fullName>
    </submittedName>
</protein>
<feature type="compositionally biased region" description="Basic and acidic residues" evidence="1">
    <location>
        <begin position="261"/>
        <end position="276"/>
    </location>
</feature>
<reference evidence="2 3" key="1">
    <citation type="submission" date="2024-03" db="EMBL/GenBank/DDBJ databases">
        <title>Actinomycetospora sp. OC33-EN07, a novel actinomycete isolated from wild orchid (Aerides multiflora).</title>
        <authorList>
            <person name="Suriyachadkun C."/>
        </authorList>
    </citation>
    <scope>NUCLEOTIDE SEQUENCE [LARGE SCALE GENOMIC DNA]</scope>
    <source>
        <strain evidence="2 3">OC33-EN07</strain>
    </source>
</reference>
<keyword evidence="3" id="KW-1185">Reference proteome</keyword>
<comment type="caution">
    <text evidence="2">The sequence shown here is derived from an EMBL/GenBank/DDBJ whole genome shotgun (WGS) entry which is preliminary data.</text>
</comment>
<accession>A0ABU8MEC0</accession>
<evidence type="ECO:0000313" key="3">
    <source>
        <dbReference type="Proteomes" id="UP001369736"/>
    </source>
</evidence>